<name>A0ABQ2B065_9MICC</name>
<evidence type="ECO:0000313" key="5">
    <source>
        <dbReference type="EMBL" id="GGI00944.1"/>
    </source>
</evidence>
<dbReference type="PANTHER" id="PTHR33392">
    <property type="entry name" value="POLYISOPRENYL-TEICHOIC ACID--PEPTIDOGLYCAN TEICHOIC ACID TRANSFERASE TAGU"/>
    <property type="match status" value="1"/>
</dbReference>
<dbReference type="EMBL" id="BMFW01000030">
    <property type="protein sequence ID" value="GGI00944.1"/>
    <property type="molecule type" value="Genomic_DNA"/>
</dbReference>
<comment type="caution">
    <text evidence="5">The sequence shown here is derived from an EMBL/GenBank/DDBJ whole genome shotgun (WGS) entry which is preliminary data.</text>
</comment>
<organism evidence="5 6">
    <name type="scientific">Arthrobacter liuii</name>
    <dbReference type="NCBI Taxonomy" id="1476996"/>
    <lineage>
        <taxon>Bacteria</taxon>
        <taxon>Bacillati</taxon>
        <taxon>Actinomycetota</taxon>
        <taxon>Actinomycetes</taxon>
        <taxon>Micrococcales</taxon>
        <taxon>Micrococcaceae</taxon>
        <taxon>Arthrobacter</taxon>
    </lineage>
</organism>
<feature type="compositionally biased region" description="Low complexity" evidence="2">
    <location>
        <begin position="410"/>
        <end position="427"/>
    </location>
</feature>
<keyword evidence="3" id="KW-0472">Membrane</keyword>
<evidence type="ECO:0000256" key="3">
    <source>
        <dbReference type="SAM" id="Phobius"/>
    </source>
</evidence>
<feature type="region of interest" description="Disordered" evidence="2">
    <location>
        <begin position="388"/>
        <end position="454"/>
    </location>
</feature>
<feature type="transmembrane region" description="Helical" evidence="3">
    <location>
        <begin position="33"/>
        <end position="54"/>
    </location>
</feature>
<dbReference type="Proteomes" id="UP000643279">
    <property type="component" value="Unassembled WGS sequence"/>
</dbReference>
<accession>A0ABQ2B065</accession>
<feature type="domain" description="Cell envelope-related transcriptional attenuator" evidence="4">
    <location>
        <begin position="125"/>
        <end position="306"/>
    </location>
</feature>
<protein>
    <recommendedName>
        <fullName evidence="4">Cell envelope-related transcriptional attenuator domain-containing protein</fullName>
    </recommendedName>
</protein>
<dbReference type="RefSeq" id="WP_229748597.1">
    <property type="nucleotide sequence ID" value="NZ_BMFW01000030.1"/>
</dbReference>
<dbReference type="Gene3D" id="3.40.630.190">
    <property type="entry name" value="LCP protein"/>
    <property type="match status" value="1"/>
</dbReference>
<proteinExistence type="inferred from homology"/>
<keyword evidence="3" id="KW-0812">Transmembrane</keyword>
<dbReference type="InterPro" id="IPR004474">
    <property type="entry name" value="LytR_CpsA_psr"/>
</dbReference>
<keyword evidence="6" id="KW-1185">Reference proteome</keyword>
<feature type="compositionally biased region" description="Polar residues" evidence="2">
    <location>
        <begin position="429"/>
        <end position="439"/>
    </location>
</feature>
<evidence type="ECO:0000313" key="6">
    <source>
        <dbReference type="Proteomes" id="UP000643279"/>
    </source>
</evidence>
<evidence type="ECO:0000256" key="2">
    <source>
        <dbReference type="SAM" id="MobiDB-lite"/>
    </source>
</evidence>
<keyword evidence="3" id="KW-1133">Transmembrane helix</keyword>
<dbReference type="Pfam" id="PF03816">
    <property type="entry name" value="LytR_cpsA_psr"/>
    <property type="match status" value="1"/>
</dbReference>
<dbReference type="PANTHER" id="PTHR33392:SF6">
    <property type="entry name" value="POLYISOPRENYL-TEICHOIC ACID--PEPTIDOGLYCAN TEICHOIC ACID TRANSFERASE TAGU"/>
    <property type="match status" value="1"/>
</dbReference>
<gene>
    <name evidence="5" type="ORF">GCM10007170_39260</name>
</gene>
<dbReference type="InterPro" id="IPR050922">
    <property type="entry name" value="LytR/CpsA/Psr_CW_biosynth"/>
</dbReference>
<evidence type="ECO:0000259" key="4">
    <source>
        <dbReference type="Pfam" id="PF03816"/>
    </source>
</evidence>
<sequence>MVDGQHRPFGGSSDGRTAASGPRHMRPKSRRTSIILISAGACVVLVLAGVVAFVGGTAVGVNNNVHRSDVLEDLTSLPEAVPKLTQDTNILVMGLDTRVDEEGKPLPPEMYDALHAGDENIGGYNSNVLMLIHIPADGSKATGISIPRDDYVQVSGIPGSGPFKAKIKEAYGYGFDTEKTSLINAGKADDDTTYQAARDAGRKAEIATVTKFLGGVHLDHFIEVTMAAFYQTAQAIAPITVCINKATKDTFSGANFTAGMQQIDAKQAMAFVRQRRDTSDPNYQFSDLDRERRQQAFIASVSHQLKDAGTLTDIGKMQGVLDAVSKNIVVDAGLNLIQLAQQATSLTGGNISFSTLPITGFGWSPEGASINTVDINQVQATVKELLTPAPPAPATTAVETTSPAPPAPGPAATAPPAADSSAPEAGAQPQATPPSNVYADSTGALQGGAIPCVK</sequence>
<dbReference type="NCBIfam" id="TIGR00350">
    <property type="entry name" value="lytR_cpsA_psr"/>
    <property type="match status" value="1"/>
</dbReference>
<reference evidence="6" key="1">
    <citation type="journal article" date="2019" name="Int. J. Syst. Evol. Microbiol.">
        <title>The Global Catalogue of Microorganisms (GCM) 10K type strain sequencing project: providing services to taxonomists for standard genome sequencing and annotation.</title>
        <authorList>
            <consortium name="The Broad Institute Genomics Platform"/>
            <consortium name="The Broad Institute Genome Sequencing Center for Infectious Disease"/>
            <person name="Wu L."/>
            <person name="Ma J."/>
        </authorList>
    </citation>
    <scope>NUCLEOTIDE SEQUENCE [LARGE SCALE GENOMIC DNA]</scope>
    <source>
        <strain evidence="6">CGMCC 1.12778</strain>
    </source>
</reference>
<evidence type="ECO:0000256" key="1">
    <source>
        <dbReference type="ARBA" id="ARBA00006068"/>
    </source>
</evidence>
<feature type="region of interest" description="Disordered" evidence="2">
    <location>
        <begin position="1"/>
        <end position="27"/>
    </location>
</feature>
<comment type="similarity">
    <text evidence="1">Belongs to the LytR/CpsA/Psr (LCP) family.</text>
</comment>